<dbReference type="CDD" id="cd02165">
    <property type="entry name" value="NMNAT"/>
    <property type="match status" value="1"/>
</dbReference>
<feature type="domain" description="Cytidyltransferase-like" evidence="12">
    <location>
        <begin position="5"/>
        <end position="162"/>
    </location>
</feature>
<keyword evidence="9 11" id="KW-0520">NAD</keyword>
<dbReference type="STRING" id="1335309.GA0116948_102107"/>
<dbReference type="OrthoDB" id="5295945at2"/>
<dbReference type="NCBIfam" id="NF000840">
    <property type="entry name" value="PRK00071.1-3"/>
    <property type="match status" value="1"/>
</dbReference>
<evidence type="ECO:0000256" key="11">
    <source>
        <dbReference type="HAMAP-Rule" id="MF_00244"/>
    </source>
</evidence>
<dbReference type="GO" id="GO:0009435">
    <property type="term" value="P:NAD+ biosynthetic process"/>
    <property type="evidence" value="ECO:0007669"/>
    <property type="project" value="UniProtKB-UniRule"/>
</dbReference>
<accession>A0A1C4AF85</accession>
<name>A0A1C4AF85_9BACT</name>
<evidence type="ECO:0000256" key="10">
    <source>
        <dbReference type="ARBA" id="ARBA00048721"/>
    </source>
</evidence>
<evidence type="ECO:0000256" key="2">
    <source>
        <dbReference type="ARBA" id="ARBA00005019"/>
    </source>
</evidence>
<proteinExistence type="inferred from homology"/>
<evidence type="ECO:0000313" key="13">
    <source>
        <dbReference type="EMBL" id="SCB93274.1"/>
    </source>
</evidence>
<keyword evidence="5 11" id="KW-0808">Transferase</keyword>
<dbReference type="UniPathway" id="UPA00253">
    <property type="reaction ID" value="UER00332"/>
</dbReference>
<protein>
    <recommendedName>
        <fullName evidence="11">Probable nicotinate-nucleotide adenylyltransferase</fullName>
        <ecNumber evidence="11">2.7.7.18</ecNumber>
    </recommendedName>
    <alternativeName>
        <fullName evidence="11">Deamido-NAD(+) diphosphorylase</fullName>
    </alternativeName>
    <alternativeName>
        <fullName evidence="11">Deamido-NAD(+) pyrophosphorylase</fullName>
    </alternativeName>
    <alternativeName>
        <fullName evidence="11">Nicotinate mononucleotide adenylyltransferase</fullName>
        <shortName evidence="11">NaMN adenylyltransferase</shortName>
    </alternativeName>
</protein>
<evidence type="ECO:0000256" key="3">
    <source>
        <dbReference type="ARBA" id="ARBA00009014"/>
    </source>
</evidence>
<dbReference type="InterPro" id="IPR014729">
    <property type="entry name" value="Rossmann-like_a/b/a_fold"/>
</dbReference>
<evidence type="ECO:0000256" key="7">
    <source>
        <dbReference type="ARBA" id="ARBA00022741"/>
    </source>
</evidence>
<dbReference type="SUPFAM" id="SSF52374">
    <property type="entry name" value="Nucleotidylyl transferase"/>
    <property type="match status" value="1"/>
</dbReference>
<dbReference type="NCBIfam" id="TIGR00482">
    <property type="entry name" value="nicotinate (nicotinamide) nucleotide adenylyltransferase"/>
    <property type="match status" value="1"/>
</dbReference>
<keyword evidence="4 11" id="KW-0662">Pyridine nucleotide biosynthesis</keyword>
<evidence type="ECO:0000256" key="4">
    <source>
        <dbReference type="ARBA" id="ARBA00022642"/>
    </source>
</evidence>
<dbReference type="EC" id="2.7.7.18" evidence="11"/>
<evidence type="ECO:0000256" key="5">
    <source>
        <dbReference type="ARBA" id="ARBA00022679"/>
    </source>
</evidence>
<dbReference type="HAMAP" id="MF_00244">
    <property type="entry name" value="NaMN_adenylyltr"/>
    <property type="match status" value="1"/>
</dbReference>
<dbReference type="EMBL" id="FMAR01000002">
    <property type="protein sequence ID" value="SCB93274.1"/>
    <property type="molecule type" value="Genomic_DNA"/>
</dbReference>
<evidence type="ECO:0000259" key="12">
    <source>
        <dbReference type="Pfam" id="PF01467"/>
    </source>
</evidence>
<dbReference type="Proteomes" id="UP000242818">
    <property type="component" value="Unassembled WGS sequence"/>
</dbReference>
<reference evidence="13 14" key="1">
    <citation type="submission" date="2016-08" db="EMBL/GenBank/DDBJ databases">
        <authorList>
            <person name="Seilhamer J.J."/>
        </authorList>
    </citation>
    <scope>NUCLEOTIDE SEQUENCE [LARGE SCALE GENOMIC DNA]</scope>
    <source>
        <strain evidence="13 14">A37T2</strain>
    </source>
</reference>
<gene>
    <name evidence="11" type="primary">nadD</name>
    <name evidence="13" type="ORF">GA0116948_102107</name>
</gene>
<evidence type="ECO:0000256" key="1">
    <source>
        <dbReference type="ARBA" id="ARBA00002324"/>
    </source>
</evidence>
<dbReference type="GO" id="GO:0004515">
    <property type="term" value="F:nicotinate-nucleotide adenylyltransferase activity"/>
    <property type="evidence" value="ECO:0007669"/>
    <property type="project" value="UniProtKB-UniRule"/>
</dbReference>
<evidence type="ECO:0000313" key="14">
    <source>
        <dbReference type="Proteomes" id="UP000242818"/>
    </source>
</evidence>
<dbReference type="AlphaFoldDB" id="A0A1C4AF85"/>
<evidence type="ECO:0000256" key="8">
    <source>
        <dbReference type="ARBA" id="ARBA00022840"/>
    </source>
</evidence>
<comment type="similarity">
    <text evidence="3 11">Belongs to the NadD family.</text>
</comment>
<organism evidence="13 14">
    <name type="scientific">Chitinophaga costaii</name>
    <dbReference type="NCBI Taxonomy" id="1335309"/>
    <lineage>
        <taxon>Bacteria</taxon>
        <taxon>Pseudomonadati</taxon>
        <taxon>Bacteroidota</taxon>
        <taxon>Chitinophagia</taxon>
        <taxon>Chitinophagales</taxon>
        <taxon>Chitinophagaceae</taxon>
        <taxon>Chitinophaga</taxon>
    </lineage>
</organism>
<dbReference type="GO" id="GO:0005524">
    <property type="term" value="F:ATP binding"/>
    <property type="evidence" value="ECO:0007669"/>
    <property type="project" value="UniProtKB-KW"/>
</dbReference>
<sequence>MKIGLYFGSFNPIHNGHLIIANFIAYNTDLDMVWLVVSPQNPLKSAGTLLNEHHRYHLVELAVQGAPRLRASNIEFSLPRPSFTIDTLTYLAEKFPTHEFSVIMGSDSLENLPRWKNYEQLIRQYPMYIYMRPGHPASELAGASITVLEAPLLDISATAIRRWIKEGKPVRYLIPDNVAAYIEENNYYR</sequence>
<keyword evidence="8 11" id="KW-0067">ATP-binding</keyword>
<dbReference type="Gene3D" id="3.40.50.620">
    <property type="entry name" value="HUPs"/>
    <property type="match status" value="1"/>
</dbReference>
<dbReference type="Pfam" id="PF01467">
    <property type="entry name" value="CTP_transf_like"/>
    <property type="match status" value="1"/>
</dbReference>
<dbReference type="PANTHER" id="PTHR39321">
    <property type="entry name" value="NICOTINATE-NUCLEOTIDE ADENYLYLTRANSFERASE-RELATED"/>
    <property type="match status" value="1"/>
</dbReference>
<comment type="catalytic activity">
    <reaction evidence="10 11">
        <text>nicotinate beta-D-ribonucleotide + ATP + H(+) = deamido-NAD(+) + diphosphate</text>
        <dbReference type="Rhea" id="RHEA:22860"/>
        <dbReference type="ChEBI" id="CHEBI:15378"/>
        <dbReference type="ChEBI" id="CHEBI:30616"/>
        <dbReference type="ChEBI" id="CHEBI:33019"/>
        <dbReference type="ChEBI" id="CHEBI:57502"/>
        <dbReference type="ChEBI" id="CHEBI:58437"/>
        <dbReference type="EC" id="2.7.7.18"/>
    </reaction>
</comment>
<comment type="pathway">
    <text evidence="2 11">Cofactor biosynthesis; NAD(+) biosynthesis; deamido-NAD(+) from nicotinate D-ribonucleotide: step 1/1.</text>
</comment>
<evidence type="ECO:0000256" key="6">
    <source>
        <dbReference type="ARBA" id="ARBA00022695"/>
    </source>
</evidence>
<dbReference type="RefSeq" id="WP_089709135.1">
    <property type="nucleotide sequence ID" value="NZ_FMAR01000002.1"/>
</dbReference>
<comment type="function">
    <text evidence="1 11">Catalyzes the reversible adenylation of nicotinate mononucleotide (NaMN) to nicotinic acid adenine dinucleotide (NaAD).</text>
</comment>
<dbReference type="NCBIfam" id="TIGR00125">
    <property type="entry name" value="cyt_tran_rel"/>
    <property type="match status" value="1"/>
</dbReference>
<dbReference type="PANTHER" id="PTHR39321:SF3">
    <property type="entry name" value="PHOSPHOPANTETHEINE ADENYLYLTRANSFERASE"/>
    <property type="match status" value="1"/>
</dbReference>
<dbReference type="InterPro" id="IPR005248">
    <property type="entry name" value="NadD/NMNAT"/>
</dbReference>
<keyword evidence="6 11" id="KW-0548">Nucleotidyltransferase</keyword>
<evidence type="ECO:0000256" key="9">
    <source>
        <dbReference type="ARBA" id="ARBA00023027"/>
    </source>
</evidence>
<dbReference type="InterPro" id="IPR004821">
    <property type="entry name" value="Cyt_trans-like"/>
</dbReference>
<keyword evidence="7 11" id="KW-0547">Nucleotide-binding</keyword>
<keyword evidence="14" id="KW-1185">Reference proteome</keyword>